<evidence type="ECO:0000313" key="2">
    <source>
        <dbReference type="EMBL" id="GFC98710.1"/>
    </source>
</evidence>
<accession>A0A699SM85</accession>
<comment type="caution">
    <text evidence="2">The sequence shown here is derived from an EMBL/GenBank/DDBJ whole genome shotgun (WGS) entry which is preliminary data.</text>
</comment>
<name>A0A699SM85_TANCI</name>
<evidence type="ECO:0000256" key="1">
    <source>
        <dbReference type="SAM" id="MobiDB-lite"/>
    </source>
</evidence>
<feature type="non-terminal residue" evidence="2">
    <location>
        <position position="90"/>
    </location>
</feature>
<dbReference type="AlphaFoldDB" id="A0A699SM85"/>
<sequence length="90" mass="10247">MPNVDIPQGMDTGGSPRRQETMRDEEEPSMDIKDSPKQERMIEELDKDEHVNLISEQGEVQETAEPSKDNDDATFAKTLLNIKRSTTKDK</sequence>
<gene>
    <name evidence="2" type="ORF">Tci_870680</name>
</gene>
<proteinExistence type="predicted"/>
<dbReference type="EMBL" id="BKCJ011173717">
    <property type="protein sequence ID" value="GFC98710.1"/>
    <property type="molecule type" value="Genomic_DNA"/>
</dbReference>
<reference evidence="2" key="1">
    <citation type="journal article" date="2019" name="Sci. Rep.">
        <title>Draft genome of Tanacetum cinerariifolium, the natural source of mosquito coil.</title>
        <authorList>
            <person name="Yamashiro T."/>
            <person name="Shiraishi A."/>
            <person name="Satake H."/>
            <person name="Nakayama K."/>
        </authorList>
    </citation>
    <scope>NUCLEOTIDE SEQUENCE</scope>
</reference>
<feature type="compositionally biased region" description="Basic and acidic residues" evidence="1">
    <location>
        <begin position="30"/>
        <end position="51"/>
    </location>
</feature>
<protein>
    <submittedName>
        <fullName evidence="2">Uncharacterized protein</fullName>
    </submittedName>
</protein>
<feature type="region of interest" description="Disordered" evidence="1">
    <location>
        <begin position="1"/>
        <end position="76"/>
    </location>
</feature>
<organism evidence="2">
    <name type="scientific">Tanacetum cinerariifolium</name>
    <name type="common">Dalmatian daisy</name>
    <name type="synonym">Chrysanthemum cinerariifolium</name>
    <dbReference type="NCBI Taxonomy" id="118510"/>
    <lineage>
        <taxon>Eukaryota</taxon>
        <taxon>Viridiplantae</taxon>
        <taxon>Streptophyta</taxon>
        <taxon>Embryophyta</taxon>
        <taxon>Tracheophyta</taxon>
        <taxon>Spermatophyta</taxon>
        <taxon>Magnoliopsida</taxon>
        <taxon>eudicotyledons</taxon>
        <taxon>Gunneridae</taxon>
        <taxon>Pentapetalae</taxon>
        <taxon>asterids</taxon>
        <taxon>campanulids</taxon>
        <taxon>Asterales</taxon>
        <taxon>Asteraceae</taxon>
        <taxon>Asteroideae</taxon>
        <taxon>Anthemideae</taxon>
        <taxon>Anthemidinae</taxon>
        <taxon>Tanacetum</taxon>
    </lineage>
</organism>